<comment type="similarity">
    <text evidence="1">Belongs to the outer membrane porin (Opr) (TC 1.B.25) family.</text>
</comment>
<evidence type="ECO:0000256" key="1">
    <source>
        <dbReference type="ARBA" id="ARBA00009075"/>
    </source>
</evidence>
<dbReference type="AlphaFoldDB" id="A0A059KWT5"/>
<evidence type="ECO:0000256" key="2">
    <source>
        <dbReference type="ARBA" id="ARBA00022448"/>
    </source>
</evidence>
<evidence type="ECO:0000256" key="3">
    <source>
        <dbReference type="ARBA" id="ARBA00022729"/>
    </source>
</evidence>
<accession>A0A059KWT5</accession>
<dbReference type="Gene3D" id="2.40.160.10">
    <property type="entry name" value="Porin"/>
    <property type="match status" value="1"/>
</dbReference>
<dbReference type="InterPro" id="IPR023614">
    <property type="entry name" value="Porin_dom_sf"/>
</dbReference>
<evidence type="ECO:0000313" key="6">
    <source>
        <dbReference type="Proteomes" id="UP000026739"/>
    </source>
</evidence>
<feature type="signal peptide" evidence="4">
    <location>
        <begin position="1"/>
        <end position="21"/>
    </location>
</feature>
<dbReference type="PANTHER" id="PTHR34596">
    <property type="entry name" value="CHITOPORIN"/>
    <property type="match status" value="1"/>
</dbReference>
<feature type="chain" id="PRO_5001576238" evidence="4">
    <location>
        <begin position="22"/>
        <end position="453"/>
    </location>
</feature>
<sequence>MNKSTLALAVAVGVLAQQAGAAGFIEDSKATLGLRNFYINTDYRDGTAEPSKNEEWGQGFDLRFTSGYTQGTVGFGIDAIGLLGVRLDSGGGTNGNVNANGTPGSAYGGTVFPSESNGQAVDNFSSLGLTAKAKISQTELKLGTLQPKNPVIVTNDGRLLPQTFQGGQITSGEIKDLTLVGGQIEHAKGRNSSNNEELSIAGANGRTAAGRDSNKFYYGGGDYKITKDLTAQYYYGNLEDFYKQHFLGLLHNWAIGPGVLKSDLRYFNSRDDGANGHDANYFTSGNYNAPSGKGKVDNNLYSGLFLYTVAGHTFGGGYQVSNGSSDFPYLNQGDGASAYLTTDMQIQKFARAGERTWQARYSYDFAKVGVPGLTAGVIYLKGDEIDTVNARGGELANGASEWERDLTLAYVVQEGALKNLGITWKNAMWRTDLPSTRSQDENRLIVSYSIPLL</sequence>
<proteinExistence type="inferred from homology"/>
<dbReference type="GO" id="GO:0015288">
    <property type="term" value="F:porin activity"/>
    <property type="evidence" value="ECO:0007669"/>
    <property type="project" value="TreeGrafter"/>
</dbReference>
<dbReference type="PANTHER" id="PTHR34596:SF2">
    <property type="entry name" value="CHITOPORIN"/>
    <property type="match status" value="1"/>
</dbReference>
<keyword evidence="2" id="KW-0813">Transport</keyword>
<dbReference type="InterPro" id="IPR005318">
    <property type="entry name" value="OM_porin_bac"/>
</dbReference>
<gene>
    <name evidence="5" type="ORF">V466_24475</name>
</gene>
<name>A0A059KWT5_9PSED</name>
<reference evidence="5 6" key="1">
    <citation type="submission" date="2013-12" db="EMBL/GenBank/DDBJ databases">
        <authorList>
            <person name="Formusa P.A."/>
            <person name="Habash M."/>
            <person name="Lee H."/>
            <person name="Trevors J.T."/>
        </authorList>
    </citation>
    <scope>NUCLEOTIDE SEQUENCE [LARGE SCALE GENOMIC DNA]</scope>
    <source>
        <strain evidence="5 6">PD30</strain>
    </source>
</reference>
<dbReference type="Proteomes" id="UP000026739">
    <property type="component" value="Unassembled WGS sequence"/>
</dbReference>
<dbReference type="GO" id="GO:0016020">
    <property type="term" value="C:membrane"/>
    <property type="evidence" value="ECO:0007669"/>
    <property type="project" value="InterPro"/>
</dbReference>
<evidence type="ECO:0000256" key="4">
    <source>
        <dbReference type="SAM" id="SignalP"/>
    </source>
</evidence>
<dbReference type="EMBL" id="AZQQ01000097">
    <property type="protein sequence ID" value="KDD66471.1"/>
    <property type="molecule type" value="Genomic_DNA"/>
</dbReference>
<dbReference type="eggNOG" id="ENOG5032R7I">
    <property type="taxonomic scope" value="Bacteria"/>
</dbReference>
<keyword evidence="3 4" id="KW-0732">Signal</keyword>
<evidence type="ECO:0000313" key="5">
    <source>
        <dbReference type="EMBL" id="KDD66471.1"/>
    </source>
</evidence>
<dbReference type="RefSeq" id="WP_033060598.1">
    <property type="nucleotide sequence ID" value="NZ_AZQQ01000097.1"/>
</dbReference>
<protein>
    <submittedName>
        <fullName evidence="5">Anaerobically-induced outer membrane porin OprE</fullName>
    </submittedName>
</protein>
<comment type="caution">
    <text evidence="5">The sequence shown here is derived from an EMBL/GenBank/DDBJ whole genome shotgun (WGS) entry which is preliminary data.</text>
</comment>
<dbReference type="Pfam" id="PF03573">
    <property type="entry name" value="OprD"/>
    <property type="match status" value="1"/>
</dbReference>
<organism evidence="5 6">
    <name type="scientific">Pseudomonas mandelii PD30</name>
    <dbReference type="NCBI Taxonomy" id="1419583"/>
    <lineage>
        <taxon>Bacteria</taxon>
        <taxon>Pseudomonadati</taxon>
        <taxon>Pseudomonadota</taxon>
        <taxon>Gammaproteobacteria</taxon>
        <taxon>Pseudomonadales</taxon>
        <taxon>Pseudomonadaceae</taxon>
        <taxon>Pseudomonas</taxon>
    </lineage>
</organism>